<evidence type="ECO:0000313" key="1">
    <source>
        <dbReference type="Proteomes" id="UP000813463"/>
    </source>
</evidence>
<evidence type="ECO:0000313" key="2">
    <source>
        <dbReference type="RefSeq" id="XP_021837128.2"/>
    </source>
</evidence>
<accession>A0A9R0JJY7</accession>
<dbReference type="PANTHER" id="PTHR47389:SF4">
    <property type="entry name" value="OS09G0436400 PROTEIN"/>
    <property type="match status" value="1"/>
</dbReference>
<organism evidence="1 2">
    <name type="scientific">Spinacia oleracea</name>
    <name type="common">Spinach</name>
    <dbReference type="NCBI Taxonomy" id="3562"/>
    <lineage>
        <taxon>Eukaryota</taxon>
        <taxon>Viridiplantae</taxon>
        <taxon>Streptophyta</taxon>
        <taxon>Embryophyta</taxon>
        <taxon>Tracheophyta</taxon>
        <taxon>Spermatophyta</taxon>
        <taxon>Magnoliopsida</taxon>
        <taxon>eudicotyledons</taxon>
        <taxon>Gunneridae</taxon>
        <taxon>Pentapetalae</taxon>
        <taxon>Caryophyllales</taxon>
        <taxon>Chenopodiaceae</taxon>
        <taxon>Chenopodioideae</taxon>
        <taxon>Anserineae</taxon>
        <taxon>Spinacia</taxon>
    </lineage>
</organism>
<sequence>MRESVGINDEGRLVFRKRKSYRIFEPFVDHPDPDLLSYDYEIRHKYLNNPEEVEADTDDKRLFTCSGIVIESTNGCAVILTSASLVATTNGESARAVSENVKIFVHFTDGPAYEASVIGCCLHYNVAFVRVHKHHKDVLSLLCLQGERMESMPEAVFALGRHYVSQEFMVASGESVFQRNNFDCVELMFSSCKITKCGIGGPLVNSKGYVVGVNFFNTDDTPYLPSLLVRRCWDHIKTYGSVVHLHFGWRIRPVIQMNAELLYNLCESFEFAFDCLLVEEVASSSPAYRSGIRNGDIAVELFGEPAVATPVPTYAEILLEKSNLLLEKENVQVQVKILRKSTHSQIDSKYLTIDATKLSSRDFYRWPLPQAEWEIKPSD</sequence>
<protein>
    <submittedName>
        <fullName evidence="2">Uncharacterized protein isoform X2</fullName>
    </submittedName>
</protein>
<dbReference type="Gene3D" id="2.30.42.10">
    <property type="match status" value="1"/>
</dbReference>
<dbReference type="AlphaFoldDB" id="A0A9R0JJY7"/>
<reference evidence="2" key="2">
    <citation type="submission" date="2025-08" db="UniProtKB">
        <authorList>
            <consortium name="RefSeq"/>
        </authorList>
    </citation>
    <scope>IDENTIFICATION</scope>
    <source>
        <tissue evidence="2">Leaf</tissue>
    </source>
</reference>
<proteinExistence type="predicted"/>
<dbReference type="Proteomes" id="UP000813463">
    <property type="component" value="Chromosome 4"/>
</dbReference>
<dbReference type="Pfam" id="PF13365">
    <property type="entry name" value="Trypsin_2"/>
    <property type="match status" value="1"/>
</dbReference>
<dbReference type="SUPFAM" id="SSF50494">
    <property type="entry name" value="Trypsin-like serine proteases"/>
    <property type="match status" value="1"/>
</dbReference>
<dbReference type="RefSeq" id="XP_021837128.2">
    <property type="nucleotide sequence ID" value="XM_021981436.2"/>
</dbReference>
<reference evidence="1" key="1">
    <citation type="journal article" date="2021" name="Nat. Commun.">
        <title>Genomic analyses provide insights into spinach domestication and the genetic basis of agronomic traits.</title>
        <authorList>
            <person name="Cai X."/>
            <person name="Sun X."/>
            <person name="Xu C."/>
            <person name="Sun H."/>
            <person name="Wang X."/>
            <person name="Ge C."/>
            <person name="Zhang Z."/>
            <person name="Wang Q."/>
            <person name="Fei Z."/>
            <person name="Jiao C."/>
            <person name="Wang Q."/>
        </authorList>
    </citation>
    <scope>NUCLEOTIDE SEQUENCE [LARGE SCALE GENOMIC DNA]</scope>
    <source>
        <strain evidence="1">cv. Varoflay</strain>
    </source>
</reference>
<dbReference type="Gene3D" id="2.40.10.120">
    <property type="match status" value="1"/>
</dbReference>
<dbReference type="InterPro" id="IPR036034">
    <property type="entry name" value="PDZ_sf"/>
</dbReference>
<keyword evidence="1" id="KW-1185">Reference proteome</keyword>
<dbReference type="GeneID" id="110776873"/>
<dbReference type="PANTHER" id="PTHR47389">
    <property type="entry name" value="OS09G0436400 PROTEIN"/>
    <property type="match status" value="1"/>
</dbReference>
<name>A0A9R0JJY7_SPIOL</name>
<dbReference type="InterPro" id="IPR009003">
    <property type="entry name" value="Peptidase_S1_PA"/>
</dbReference>
<gene>
    <name evidence="2" type="primary">LOC110776873</name>
</gene>